<feature type="signal peptide" evidence="1">
    <location>
        <begin position="1"/>
        <end position="20"/>
    </location>
</feature>
<gene>
    <name evidence="2" type="ORF">AV942_15385</name>
</gene>
<protein>
    <recommendedName>
        <fullName evidence="4">Lipoprotein</fullName>
    </recommendedName>
</protein>
<accession>A0AAC8XM70</accession>
<evidence type="ECO:0008006" key="4">
    <source>
        <dbReference type="Google" id="ProtNLM"/>
    </source>
</evidence>
<dbReference type="EMBL" id="CP013928">
    <property type="protein sequence ID" value="AMJ79571.1"/>
    <property type="molecule type" value="Genomic_DNA"/>
</dbReference>
<name>A0AAC8XM70_9ALTE</name>
<proteinExistence type="predicted"/>
<dbReference type="AlphaFoldDB" id="A0AAC8XM70"/>
<dbReference type="RefSeq" id="WP_015067884.1">
    <property type="nucleotide sequence ID" value="NZ_CAXGIV010000004.1"/>
</dbReference>
<reference evidence="2 3" key="1">
    <citation type="submission" date="2015-12" db="EMBL/GenBank/DDBJ databases">
        <title>Intraspecies pangenome expansion in the marine bacterium Alteromonas.</title>
        <authorList>
            <person name="Lopez-Perez M."/>
            <person name="Rodriguez-Valera F."/>
        </authorList>
    </citation>
    <scope>NUCLEOTIDE SEQUENCE [LARGE SCALE GENOMIC DNA]</scope>
    <source>
        <strain evidence="2 3">UM8</strain>
    </source>
</reference>
<dbReference type="PROSITE" id="PS51257">
    <property type="entry name" value="PROKAR_LIPOPROTEIN"/>
    <property type="match status" value="1"/>
</dbReference>
<dbReference type="Proteomes" id="UP000061468">
    <property type="component" value="Chromosome"/>
</dbReference>
<evidence type="ECO:0000256" key="1">
    <source>
        <dbReference type="SAM" id="SignalP"/>
    </source>
</evidence>
<sequence length="91" mass="9691">MKKRALYGITLLAVSMLVFGCTYTAYLPDDEENHANKYGGVATAKPEFGNQCRYSGDGEYGVCPTSNGEMVGTSCSCPTPSGQIMGTVSKY</sequence>
<feature type="chain" id="PRO_5042156084" description="Lipoprotein" evidence="1">
    <location>
        <begin position="21"/>
        <end position="91"/>
    </location>
</feature>
<keyword evidence="1" id="KW-0732">Signal</keyword>
<evidence type="ECO:0000313" key="3">
    <source>
        <dbReference type="Proteomes" id="UP000061468"/>
    </source>
</evidence>
<evidence type="ECO:0000313" key="2">
    <source>
        <dbReference type="EMBL" id="AMJ79571.1"/>
    </source>
</evidence>
<organism evidence="2 3">
    <name type="scientific">Alteromonas mediterranea</name>
    <dbReference type="NCBI Taxonomy" id="314275"/>
    <lineage>
        <taxon>Bacteria</taxon>
        <taxon>Pseudomonadati</taxon>
        <taxon>Pseudomonadota</taxon>
        <taxon>Gammaproteobacteria</taxon>
        <taxon>Alteromonadales</taxon>
        <taxon>Alteromonadaceae</taxon>
        <taxon>Alteromonas/Salinimonas group</taxon>
        <taxon>Alteromonas</taxon>
    </lineage>
</organism>